<proteinExistence type="inferred from homology"/>
<feature type="domain" description="RING-type" evidence="9">
    <location>
        <begin position="111"/>
        <end position="157"/>
    </location>
</feature>
<dbReference type="Gramene" id="LPERR06G14390.1">
    <property type="protein sequence ID" value="LPERR06G14390.1"/>
    <property type="gene ID" value="LPERR06G14390"/>
</dbReference>
<keyword evidence="3" id="KW-0479">Metal-binding</keyword>
<dbReference type="EnsemblPlants" id="LPERR06G14390.1">
    <property type="protein sequence ID" value="LPERR06G14390.1"/>
    <property type="gene ID" value="LPERR06G14390"/>
</dbReference>
<evidence type="ECO:0000256" key="8">
    <source>
        <dbReference type="SAM" id="Phobius"/>
    </source>
</evidence>
<dbReference type="PANTHER" id="PTHR14155:SF624">
    <property type="entry name" value="RING-TYPE E3 UBIQUITIN TRANSFERASE"/>
    <property type="match status" value="1"/>
</dbReference>
<name>A0A0D9WQY3_9ORYZ</name>
<dbReference type="PROSITE" id="PS50089">
    <property type="entry name" value="ZF_RING_2"/>
    <property type="match status" value="1"/>
</dbReference>
<dbReference type="InterPro" id="IPR013083">
    <property type="entry name" value="Znf_RING/FYVE/PHD"/>
</dbReference>
<dbReference type="InterPro" id="IPR001841">
    <property type="entry name" value="Znf_RING"/>
</dbReference>
<evidence type="ECO:0000256" key="1">
    <source>
        <dbReference type="ARBA" id="ARBA00000900"/>
    </source>
</evidence>
<evidence type="ECO:0000256" key="2">
    <source>
        <dbReference type="ARBA" id="ARBA00012483"/>
    </source>
</evidence>
<dbReference type="SMART" id="SM00184">
    <property type="entry name" value="RING"/>
    <property type="match status" value="1"/>
</dbReference>
<keyword evidence="11" id="KW-1185">Reference proteome</keyword>
<evidence type="ECO:0000313" key="10">
    <source>
        <dbReference type="EnsemblPlants" id="LPERR06G14390.1"/>
    </source>
</evidence>
<dbReference type="EC" id="2.3.2.27" evidence="2"/>
<evidence type="ECO:0000256" key="4">
    <source>
        <dbReference type="ARBA" id="ARBA00022771"/>
    </source>
</evidence>
<keyword evidence="8" id="KW-0812">Transmembrane</keyword>
<dbReference type="InterPro" id="IPR053238">
    <property type="entry name" value="RING-H2_zinc_finger"/>
</dbReference>
<feature type="transmembrane region" description="Helical" evidence="8">
    <location>
        <begin position="41"/>
        <end position="62"/>
    </location>
</feature>
<keyword evidence="5" id="KW-0862">Zinc</keyword>
<dbReference type="STRING" id="77586.A0A0D9WQY3"/>
<evidence type="ECO:0000256" key="5">
    <source>
        <dbReference type="ARBA" id="ARBA00022833"/>
    </source>
</evidence>
<reference evidence="10" key="3">
    <citation type="submission" date="2015-04" db="UniProtKB">
        <authorList>
            <consortium name="EnsemblPlants"/>
        </authorList>
    </citation>
    <scope>IDENTIFICATION</scope>
</reference>
<evidence type="ECO:0000259" key="9">
    <source>
        <dbReference type="PROSITE" id="PS50089"/>
    </source>
</evidence>
<dbReference type="SUPFAM" id="SSF57850">
    <property type="entry name" value="RING/U-box"/>
    <property type="match status" value="1"/>
</dbReference>
<protein>
    <recommendedName>
        <fullName evidence="2">RING-type E3 ubiquitin transferase</fullName>
        <ecNumber evidence="2">2.3.2.27</ecNumber>
    </recommendedName>
</protein>
<dbReference type="GO" id="GO:0061630">
    <property type="term" value="F:ubiquitin protein ligase activity"/>
    <property type="evidence" value="ECO:0007669"/>
    <property type="project" value="UniProtKB-EC"/>
</dbReference>
<comment type="similarity">
    <text evidence="6">Belongs to the RING-type zinc finger family. ATL subfamily.</text>
</comment>
<accession>A0A0D9WQY3</accession>
<sequence>MARHQTTVPWVIEMMEAAAIFLAAIFMGALAAVGLHRNPTSAVALLGGLPAVVFVVIGCRVCSAALRNRSRAAGHDDVESSRQGQRAFIGIPAAAIARIEDGGDGGGEEECAVCLCAVEDVDDADQKALRVPGCRHVFHRECLARWLRFHWTCPICRHFVRYLPSSPATASQHHAAS</sequence>
<evidence type="ECO:0000256" key="6">
    <source>
        <dbReference type="ARBA" id="ARBA00024209"/>
    </source>
</evidence>
<comment type="catalytic activity">
    <reaction evidence="1">
        <text>S-ubiquitinyl-[E2 ubiquitin-conjugating enzyme]-L-cysteine + [acceptor protein]-L-lysine = [E2 ubiquitin-conjugating enzyme]-L-cysteine + N(6)-ubiquitinyl-[acceptor protein]-L-lysine.</text>
        <dbReference type="EC" id="2.3.2.27"/>
    </reaction>
</comment>
<dbReference type="AlphaFoldDB" id="A0A0D9WQY3"/>
<evidence type="ECO:0000256" key="7">
    <source>
        <dbReference type="PROSITE-ProRule" id="PRU00175"/>
    </source>
</evidence>
<dbReference type="Pfam" id="PF13639">
    <property type="entry name" value="zf-RING_2"/>
    <property type="match status" value="1"/>
</dbReference>
<evidence type="ECO:0000313" key="11">
    <source>
        <dbReference type="Proteomes" id="UP000032180"/>
    </source>
</evidence>
<evidence type="ECO:0000256" key="3">
    <source>
        <dbReference type="ARBA" id="ARBA00022723"/>
    </source>
</evidence>
<reference evidence="11" key="2">
    <citation type="submission" date="2013-12" db="EMBL/GenBank/DDBJ databases">
        <authorList>
            <person name="Yu Y."/>
            <person name="Lee S."/>
            <person name="de Baynast K."/>
            <person name="Wissotski M."/>
            <person name="Liu L."/>
            <person name="Talag J."/>
            <person name="Goicoechea J."/>
            <person name="Angelova A."/>
            <person name="Jetty R."/>
            <person name="Kudrna D."/>
            <person name="Golser W."/>
            <person name="Rivera L."/>
            <person name="Zhang J."/>
            <person name="Wing R."/>
        </authorList>
    </citation>
    <scope>NUCLEOTIDE SEQUENCE</scope>
</reference>
<keyword evidence="8" id="KW-0472">Membrane</keyword>
<dbReference type="HOGENOM" id="CLU_1449993_0_0_1"/>
<keyword evidence="4 7" id="KW-0863">Zinc-finger</keyword>
<dbReference type="PANTHER" id="PTHR14155">
    <property type="entry name" value="RING FINGER DOMAIN-CONTAINING"/>
    <property type="match status" value="1"/>
</dbReference>
<organism evidence="10 11">
    <name type="scientific">Leersia perrieri</name>
    <dbReference type="NCBI Taxonomy" id="77586"/>
    <lineage>
        <taxon>Eukaryota</taxon>
        <taxon>Viridiplantae</taxon>
        <taxon>Streptophyta</taxon>
        <taxon>Embryophyta</taxon>
        <taxon>Tracheophyta</taxon>
        <taxon>Spermatophyta</taxon>
        <taxon>Magnoliopsida</taxon>
        <taxon>Liliopsida</taxon>
        <taxon>Poales</taxon>
        <taxon>Poaceae</taxon>
        <taxon>BOP clade</taxon>
        <taxon>Oryzoideae</taxon>
        <taxon>Oryzeae</taxon>
        <taxon>Oryzinae</taxon>
        <taxon>Leersia</taxon>
    </lineage>
</organism>
<keyword evidence="8" id="KW-1133">Transmembrane helix</keyword>
<dbReference type="GO" id="GO:0008270">
    <property type="term" value="F:zinc ion binding"/>
    <property type="evidence" value="ECO:0007669"/>
    <property type="project" value="UniProtKB-KW"/>
</dbReference>
<dbReference type="eggNOG" id="KOG0800">
    <property type="taxonomic scope" value="Eukaryota"/>
</dbReference>
<dbReference type="Gene3D" id="3.30.40.10">
    <property type="entry name" value="Zinc/RING finger domain, C3HC4 (zinc finger)"/>
    <property type="match status" value="1"/>
</dbReference>
<dbReference type="Proteomes" id="UP000032180">
    <property type="component" value="Chromosome 6"/>
</dbReference>
<reference evidence="10 11" key="1">
    <citation type="submission" date="2012-08" db="EMBL/GenBank/DDBJ databases">
        <title>Oryza genome evolution.</title>
        <authorList>
            <person name="Wing R.A."/>
        </authorList>
    </citation>
    <scope>NUCLEOTIDE SEQUENCE</scope>
</reference>